<gene>
    <name evidence="1" type="ORF">METZ01_LOCUS478817</name>
</gene>
<dbReference type="EMBL" id="UINC01204988">
    <property type="protein sequence ID" value="SVE25963.1"/>
    <property type="molecule type" value="Genomic_DNA"/>
</dbReference>
<reference evidence="1" key="1">
    <citation type="submission" date="2018-05" db="EMBL/GenBank/DDBJ databases">
        <authorList>
            <person name="Lanie J.A."/>
            <person name="Ng W.-L."/>
            <person name="Kazmierczak K.M."/>
            <person name="Andrzejewski T.M."/>
            <person name="Davidsen T.M."/>
            <person name="Wayne K.J."/>
            <person name="Tettelin H."/>
            <person name="Glass J.I."/>
            <person name="Rusch D."/>
            <person name="Podicherti R."/>
            <person name="Tsui H.-C.T."/>
            <person name="Winkler M.E."/>
        </authorList>
    </citation>
    <scope>NUCLEOTIDE SEQUENCE</scope>
</reference>
<accession>A0A383C1K6</accession>
<dbReference type="SUPFAM" id="SSF102114">
    <property type="entry name" value="Radical SAM enzymes"/>
    <property type="match status" value="1"/>
</dbReference>
<dbReference type="AlphaFoldDB" id="A0A383C1K6"/>
<name>A0A383C1K6_9ZZZZ</name>
<feature type="non-terminal residue" evidence="1">
    <location>
        <position position="1"/>
    </location>
</feature>
<dbReference type="InterPro" id="IPR058240">
    <property type="entry name" value="rSAM_sf"/>
</dbReference>
<feature type="non-terminal residue" evidence="1">
    <location>
        <position position="243"/>
    </location>
</feature>
<evidence type="ECO:0000313" key="1">
    <source>
        <dbReference type="EMBL" id="SVE25963.1"/>
    </source>
</evidence>
<evidence type="ECO:0008006" key="2">
    <source>
        <dbReference type="Google" id="ProtNLM"/>
    </source>
</evidence>
<sequence length="243" mass="28147">HGDPPMTPDWEEIIINTANRNYIIDVETNGSMRTPESWAKVGKVFAKTEKEQSGEAGFMEKVITFSIDGLEDTNKLYRIGINHKRVMANAKAFIDAGGRARWKMIVFEHNKHQVEEAQQLAKDMGFWEFDKHVSTRNWDYNYAEVDRKNATQLAKTTPEAITIETEVRKARKGTVDKLSETKEELNITNEGAKLFEDIVEKADLSSIRCDFKEDRMMYIDSEMNLWPCNYIAATRMEDMTHFY</sequence>
<organism evidence="1">
    <name type="scientific">marine metagenome</name>
    <dbReference type="NCBI Taxonomy" id="408172"/>
    <lineage>
        <taxon>unclassified sequences</taxon>
        <taxon>metagenomes</taxon>
        <taxon>ecological metagenomes</taxon>
    </lineage>
</organism>
<protein>
    <recommendedName>
        <fullName evidence="2">Radical SAM core domain-containing protein</fullName>
    </recommendedName>
</protein>
<dbReference type="Gene3D" id="3.20.20.70">
    <property type="entry name" value="Aldolase class I"/>
    <property type="match status" value="1"/>
</dbReference>
<dbReference type="InterPro" id="IPR013785">
    <property type="entry name" value="Aldolase_TIM"/>
</dbReference>
<proteinExistence type="predicted"/>